<feature type="region of interest" description="Disordered" evidence="6">
    <location>
        <begin position="363"/>
        <end position="420"/>
    </location>
</feature>
<dbReference type="Proteomes" id="UP000318313">
    <property type="component" value="Chromosome"/>
</dbReference>
<dbReference type="Pfam" id="PF14659">
    <property type="entry name" value="Phage_int_SAM_3"/>
    <property type="match status" value="1"/>
</dbReference>
<proteinExistence type="inferred from homology"/>
<dbReference type="InterPro" id="IPR004107">
    <property type="entry name" value="Integrase_SAM-like_N"/>
</dbReference>
<feature type="region of interest" description="Disordered" evidence="6">
    <location>
        <begin position="30"/>
        <end position="49"/>
    </location>
</feature>
<feature type="compositionally biased region" description="Low complexity" evidence="6">
    <location>
        <begin position="395"/>
        <end position="409"/>
    </location>
</feature>
<protein>
    <submittedName>
        <fullName evidence="9">Prophage phiRv2 integrase</fullName>
    </submittedName>
</protein>
<dbReference type="InterPro" id="IPR044068">
    <property type="entry name" value="CB"/>
</dbReference>
<dbReference type="Gene3D" id="1.10.150.130">
    <property type="match status" value="1"/>
</dbReference>
<dbReference type="InterPro" id="IPR002104">
    <property type="entry name" value="Integrase_catalytic"/>
</dbReference>
<dbReference type="GO" id="GO:0003677">
    <property type="term" value="F:DNA binding"/>
    <property type="evidence" value="ECO:0007669"/>
    <property type="project" value="UniProtKB-UniRule"/>
</dbReference>
<dbReference type="AlphaFoldDB" id="A0A518IKS0"/>
<evidence type="ECO:0000256" key="3">
    <source>
        <dbReference type="ARBA" id="ARBA00023125"/>
    </source>
</evidence>
<evidence type="ECO:0000256" key="2">
    <source>
        <dbReference type="ARBA" id="ARBA00022908"/>
    </source>
</evidence>
<feature type="domain" description="Core-binding (CB)" evidence="8">
    <location>
        <begin position="65"/>
        <end position="147"/>
    </location>
</feature>
<evidence type="ECO:0000313" key="9">
    <source>
        <dbReference type="EMBL" id="QDV53679.1"/>
    </source>
</evidence>
<dbReference type="KEGG" id="gfm:Enr17x_57600"/>
<evidence type="ECO:0000259" key="7">
    <source>
        <dbReference type="PROSITE" id="PS51898"/>
    </source>
</evidence>
<dbReference type="PROSITE" id="PS51898">
    <property type="entry name" value="TYR_RECOMBINASE"/>
    <property type="match status" value="1"/>
</dbReference>
<gene>
    <name evidence="9" type="ORF">Enr17x_57600</name>
</gene>
<dbReference type="Pfam" id="PF00589">
    <property type="entry name" value="Phage_integrase"/>
    <property type="match status" value="1"/>
</dbReference>
<organism evidence="9 10">
    <name type="scientific">Gimesia fumaroli</name>
    <dbReference type="NCBI Taxonomy" id="2527976"/>
    <lineage>
        <taxon>Bacteria</taxon>
        <taxon>Pseudomonadati</taxon>
        <taxon>Planctomycetota</taxon>
        <taxon>Planctomycetia</taxon>
        <taxon>Planctomycetales</taxon>
        <taxon>Planctomycetaceae</taxon>
        <taxon>Gimesia</taxon>
    </lineage>
</organism>
<dbReference type="GO" id="GO:0015074">
    <property type="term" value="P:DNA integration"/>
    <property type="evidence" value="ECO:0007669"/>
    <property type="project" value="UniProtKB-KW"/>
</dbReference>
<keyword evidence="2" id="KW-0229">DNA integration</keyword>
<evidence type="ECO:0000256" key="4">
    <source>
        <dbReference type="ARBA" id="ARBA00023172"/>
    </source>
</evidence>
<dbReference type="PANTHER" id="PTHR30349:SF64">
    <property type="entry name" value="PROPHAGE INTEGRASE INTD-RELATED"/>
    <property type="match status" value="1"/>
</dbReference>
<dbReference type="Gene3D" id="1.10.443.10">
    <property type="entry name" value="Intergrase catalytic core"/>
    <property type="match status" value="1"/>
</dbReference>
<reference evidence="9 10" key="1">
    <citation type="submission" date="2019-03" db="EMBL/GenBank/DDBJ databases">
        <title>Deep-cultivation of Planctomycetes and their phenomic and genomic characterization uncovers novel biology.</title>
        <authorList>
            <person name="Wiegand S."/>
            <person name="Jogler M."/>
            <person name="Boedeker C."/>
            <person name="Pinto D."/>
            <person name="Vollmers J."/>
            <person name="Rivas-Marin E."/>
            <person name="Kohn T."/>
            <person name="Peeters S.H."/>
            <person name="Heuer A."/>
            <person name="Rast P."/>
            <person name="Oberbeckmann S."/>
            <person name="Bunk B."/>
            <person name="Jeske O."/>
            <person name="Meyerdierks A."/>
            <person name="Storesund J.E."/>
            <person name="Kallscheuer N."/>
            <person name="Luecker S."/>
            <person name="Lage O.M."/>
            <person name="Pohl T."/>
            <person name="Merkel B.J."/>
            <person name="Hornburger P."/>
            <person name="Mueller R.-W."/>
            <person name="Bruemmer F."/>
            <person name="Labrenz M."/>
            <person name="Spormann A.M."/>
            <person name="Op den Camp H."/>
            <person name="Overmann J."/>
            <person name="Amann R."/>
            <person name="Jetten M.S.M."/>
            <person name="Mascher T."/>
            <person name="Medema M.H."/>
            <person name="Devos D.P."/>
            <person name="Kaster A.-K."/>
            <person name="Ovreas L."/>
            <person name="Rohde M."/>
            <person name="Galperin M.Y."/>
            <person name="Jogler C."/>
        </authorList>
    </citation>
    <scope>NUCLEOTIDE SEQUENCE [LARGE SCALE GENOMIC DNA]</scope>
    <source>
        <strain evidence="9 10">Enr17</strain>
    </source>
</reference>
<keyword evidence="3 5" id="KW-0238">DNA-binding</keyword>
<evidence type="ECO:0000256" key="1">
    <source>
        <dbReference type="ARBA" id="ARBA00008857"/>
    </source>
</evidence>
<evidence type="ECO:0000256" key="6">
    <source>
        <dbReference type="SAM" id="MobiDB-lite"/>
    </source>
</evidence>
<name>A0A518IKS0_9PLAN</name>
<dbReference type="InterPro" id="IPR050090">
    <property type="entry name" value="Tyrosine_recombinase_XerCD"/>
</dbReference>
<dbReference type="CDD" id="cd01189">
    <property type="entry name" value="INT_ICEBs1_C_like"/>
    <property type="match status" value="1"/>
</dbReference>
<dbReference type="PROSITE" id="PS51900">
    <property type="entry name" value="CB"/>
    <property type="match status" value="1"/>
</dbReference>
<accession>A0A518IKS0</accession>
<evidence type="ECO:0000256" key="5">
    <source>
        <dbReference type="PROSITE-ProRule" id="PRU01248"/>
    </source>
</evidence>
<dbReference type="InterPro" id="IPR010998">
    <property type="entry name" value="Integrase_recombinase_N"/>
</dbReference>
<feature type="domain" description="Tyr recombinase" evidence="7">
    <location>
        <begin position="168"/>
        <end position="364"/>
    </location>
</feature>
<evidence type="ECO:0000259" key="8">
    <source>
        <dbReference type="PROSITE" id="PS51900"/>
    </source>
</evidence>
<evidence type="ECO:0000313" key="10">
    <source>
        <dbReference type="Proteomes" id="UP000318313"/>
    </source>
</evidence>
<dbReference type="InterPro" id="IPR013762">
    <property type="entry name" value="Integrase-like_cat_sf"/>
</dbReference>
<dbReference type="SUPFAM" id="SSF56349">
    <property type="entry name" value="DNA breaking-rejoining enzymes"/>
    <property type="match status" value="1"/>
</dbReference>
<dbReference type="EMBL" id="CP037452">
    <property type="protein sequence ID" value="QDV53679.1"/>
    <property type="molecule type" value="Genomic_DNA"/>
</dbReference>
<dbReference type="PANTHER" id="PTHR30349">
    <property type="entry name" value="PHAGE INTEGRASE-RELATED"/>
    <property type="match status" value="1"/>
</dbReference>
<keyword evidence="10" id="KW-1185">Reference proteome</keyword>
<sequence>MKRSNGEGTVFKNPKTCKWVAQVTYYEDGKRRRKTKTSKNRSDANSNLRKLHEEVESGFASLGSETVGKYLKSWIETVERESTRNTYLSTRNIITNHVIPIIGRKQLVKLSPMDVQKMIDKLRDNGVGGRTVQLAYCYLNTAMVRAYSFRMIRENPCSPVKKPKHSYAKANPFTVDEVKALLKYLDGHHFHNLFYTGLTTGMRPGELFGLCWENVDLDKNKIHVVQQLSNAGGYKEIKPPKTKSSIRTIGISDSTATALINQRKLLVKKGYPANEFVFYGRNGYSIGYINFQSAWRVLLKKAGIEHRGFHQVRHTFATFAINSGVPITVISETLGHCNRPTKYTLTCIVFCMCFNHQHIQERKRCPHPSQPRVPTSDGTRTVKRSGDKPFLTDCSPDSRSVPSVSVRDSANQLTTTGDGN</sequence>
<comment type="similarity">
    <text evidence="1">Belongs to the 'phage' integrase family.</text>
</comment>
<dbReference type="InterPro" id="IPR011010">
    <property type="entry name" value="DNA_brk_join_enz"/>
</dbReference>
<keyword evidence="4" id="KW-0233">DNA recombination</keyword>
<dbReference type="GO" id="GO:0006310">
    <property type="term" value="P:DNA recombination"/>
    <property type="evidence" value="ECO:0007669"/>
    <property type="project" value="UniProtKB-KW"/>
</dbReference>
<feature type="compositionally biased region" description="Polar residues" evidence="6">
    <location>
        <begin position="410"/>
        <end position="420"/>
    </location>
</feature>